<dbReference type="HOGENOM" id="CLU_1389342_0_0_11"/>
<feature type="region of interest" description="Disordered" evidence="1">
    <location>
        <begin position="168"/>
        <end position="196"/>
    </location>
</feature>
<accession>A4FJF5</accession>
<evidence type="ECO:0000313" key="3">
    <source>
        <dbReference type="Proteomes" id="UP000006728"/>
    </source>
</evidence>
<gene>
    <name evidence="2" type="ordered locus">SACE_4914</name>
</gene>
<proteinExistence type="predicted"/>
<feature type="region of interest" description="Disordered" evidence="1">
    <location>
        <begin position="50"/>
        <end position="73"/>
    </location>
</feature>
<protein>
    <submittedName>
        <fullName evidence="2">Uncharacterized protein</fullName>
    </submittedName>
</protein>
<evidence type="ECO:0000256" key="1">
    <source>
        <dbReference type="SAM" id="MobiDB-lite"/>
    </source>
</evidence>
<dbReference type="eggNOG" id="COG3328">
    <property type="taxonomic scope" value="Bacteria"/>
</dbReference>
<keyword evidence="3" id="KW-1185">Reference proteome</keyword>
<name>A4FJF5_SACEN</name>
<dbReference type="Proteomes" id="UP000006728">
    <property type="component" value="Chromosome"/>
</dbReference>
<dbReference type="AlphaFoldDB" id="A4FJF5"/>
<dbReference type="KEGG" id="sen:SACE_4914"/>
<sequence>MKVLYLVIRSPQRNQTNVTGRTSGRKVVLNTPAMFYDDRITVGQRPTIAPHAKTEHAADQHGEFPPHPSGAVGSPVEHIVSTTPPGVTLKYHHILQTIYGEQRQRSATDVRPRLRLPKWYPVLNQGAPTILGRWCARWGKLLCGDTLTWESEASTRFAGSPVLGGAGLWGTTGAGGRSRPTRSSAARRPARGDRQA</sequence>
<evidence type="ECO:0000313" key="2">
    <source>
        <dbReference type="EMBL" id="CAM04180.1"/>
    </source>
</evidence>
<reference evidence="2 3" key="1">
    <citation type="journal article" date="2007" name="Nat. Biotechnol.">
        <title>Complete genome sequence of the erythromycin-producing bacterium Saccharopolyspora erythraea NRRL23338.</title>
        <authorList>
            <person name="Oliynyk M."/>
            <person name="Samborskyy M."/>
            <person name="Lester J.B."/>
            <person name="Mironenko T."/>
            <person name="Scott N."/>
            <person name="Dickens S."/>
            <person name="Haydock S.F."/>
            <person name="Leadlay P.F."/>
        </authorList>
    </citation>
    <scope>NUCLEOTIDE SEQUENCE [LARGE SCALE GENOMIC DNA]</scope>
    <source>
        <strain evidence="3">ATCC 11635 / DSM 40517 / JCM 4748 / NBRC 13426 / NCIMB 8594 / NRRL 2338</strain>
    </source>
</reference>
<organism evidence="2 3">
    <name type="scientific">Saccharopolyspora erythraea (strain ATCC 11635 / DSM 40517 / JCM 4748 / NBRC 13426 / NCIMB 8594 / NRRL 2338)</name>
    <dbReference type="NCBI Taxonomy" id="405948"/>
    <lineage>
        <taxon>Bacteria</taxon>
        <taxon>Bacillati</taxon>
        <taxon>Actinomycetota</taxon>
        <taxon>Actinomycetes</taxon>
        <taxon>Pseudonocardiales</taxon>
        <taxon>Pseudonocardiaceae</taxon>
        <taxon>Saccharopolyspora</taxon>
    </lineage>
</organism>
<feature type="compositionally biased region" description="Basic and acidic residues" evidence="1">
    <location>
        <begin position="52"/>
        <end position="64"/>
    </location>
</feature>
<feature type="compositionally biased region" description="Low complexity" evidence="1">
    <location>
        <begin position="177"/>
        <end position="187"/>
    </location>
</feature>
<dbReference type="EMBL" id="AM420293">
    <property type="protein sequence ID" value="CAM04180.1"/>
    <property type="molecule type" value="Genomic_DNA"/>
</dbReference>